<dbReference type="Proteomes" id="UP000219621">
    <property type="component" value="Unassembled WGS sequence"/>
</dbReference>
<keyword evidence="2" id="KW-0732">Signal</keyword>
<feature type="signal peptide" evidence="2">
    <location>
        <begin position="1"/>
        <end position="18"/>
    </location>
</feature>
<evidence type="ECO:0000256" key="1">
    <source>
        <dbReference type="SAM" id="Coils"/>
    </source>
</evidence>
<dbReference type="EMBL" id="OCNJ01000004">
    <property type="protein sequence ID" value="SOD95514.1"/>
    <property type="molecule type" value="Genomic_DNA"/>
</dbReference>
<proteinExistence type="predicted"/>
<name>A0A286GKK4_9PROT</name>
<dbReference type="PROSITE" id="PS51257">
    <property type="entry name" value="PROKAR_LIPOPROTEIN"/>
    <property type="match status" value="1"/>
</dbReference>
<feature type="coiled-coil region" evidence="1">
    <location>
        <begin position="84"/>
        <end position="111"/>
    </location>
</feature>
<protein>
    <recommendedName>
        <fullName evidence="5">OmpA family protein</fullName>
    </recommendedName>
</protein>
<dbReference type="AlphaFoldDB" id="A0A286GKK4"/>
<feature type="chain" id="PRO_5012718858" description="OmpA family protein" evidence="2">
    <location>
        <begin position="19"/>
        <end position="383"/>
    </location>
</feature>
<evidence type="ECO:0000313" key="4">
    <source>
        <dbReference type="Proteomes" id="UP000219621"/>
    </source>
</evidence>
<reference evidence="3 4" key="1">
    <citation type="submission" date="2017-09" db="EMBL/GenBank/DDBJ databases">
        <authorList>
            <person name="Ehlers B."/>
            <person name="Leendertz F.H."/>
        </authorList>
    </citation>
    <scope>NUCLEOTIDE SEQUENCE [LARGE SCALE GENOMIC DNA]</scope>
    <source>
        <strain evidence="3 4">USBA 140</strain>
    </source>
</reference>
<sequence length="383" mass="40666">MALSKSGLFVVGATFALAGCSVATDALFPADDGTGQTTTIGASSGERGGAPTVSGEPLEMGTGTFEPSQVSSFQPSGTFVGQKVQQFHKELQALQGTLRNRNQELQQLRNEVMADSAGYHERVASINARLQVGTTPGNPTLVQRWNEAQTQLDEINSNIAYMNQLSTQIASDSAMAAYLLESIRAAYNLSGAVELDHAQLRTLEDETAQTVVLIDRLLGELSEDVARQQTYVSNERNNLNTLAVAIKTGQTYGQSLGYRNLVLSGNQPALSAIGPAGLPAARLGGQPLVVIRFDDPNVAYEPALYNALSSALAQNPNAGVEVVSVSPTNAIRGREALNANTARRHAEKVVRSLTDMGLSGDRIRLSATTSPDVPAPQVQVYVR</sequence>
<evidence type="ECO:0000256" key="2">
    <source>
        <dbReference type="SAM" id="SignalP"/>
    </source>
</evidence>
<keyword evidence="1" id="KW-0175">Coiled coil</keyword>
<accession>A0A286GKK4</accession>
<gene>
    <name evidence="3" type="ORF">SAMN05421508_104366</name>
</gene>
<evidence type="ECO:0000313" key="3">
    <source>
        <dbReference type="EMBL" id="SOD95514.1"/>
    </source>
</evidence>
<evidence type="ECO:0008006" key="5">
    <source>
        <dbReference type="Google" id="ProtNLM"/>
    </source>
</evidence>
<dbReference type="RefSeq" id="WP_176525135.1">
    <property type="nucleotide sequence ID" value="NZ_OCNJ01000004.1"/>
</dbReference>
<organism evidence="3 4">
    <name type="scientific">Caenispirillum bisanense</name>
    <dbReference type="NCBI Taxonomy" id="414052"/>
    <lineage>
        <taxon>Bacteria</taxon>
        <taxon>Pseudomonadati</taxon>
        <taxon>Pseudomonadota</taxon>
        <taxon>Alphaproteobacteria</taxon>
        <taxon>Rhodospirillales</taxon>
        <taxon>Novispirillaceae</taxon>
        <taxon>Caenispirillum</taxon>
    </lineage>
</organism>
<keyword evidence="4" id="KW-1185">Reference proteome</keyword>